<keyword evidence="4" id="KW-0472">Membrane</keyword>
<evidence type="ECO:0000313" key="7">
    <source>
        <dbReference type="EMBL" id="KNC97587.1"/>
    </source>
</evidence>
<dbReference type="RefSeq" id="XP_016605627.1">
    <property type="nucleotide sequence ID" value="XM_016755236.1"/>
</dbReference>
<dbReference type="VEuPathDB" id="FungiDB:SPPG_07058"/>
<feature type="compositionally biased region" description="Low complexity" evidence="3">
    <location>
        <begin position="540"/>
        <end position="552"/>
    </location>
</feature>
<gene>
    <name evidence="7" type="ORF">SPPG_07058</name>
</gene>
<name>A0A0L0H8T0_SPIPD</name>
<keyword evidence="1 2" id="KW-0728">SH3 domain</keyword>
<dbReference type="OMA" id="MEEYHIQ"/>
<dbReference type="STRING" id="645134.A0A0L0H8T0"/>
<dbReference type="SUPFAM" id="SSF50044">
    <property type="entry name" value="SH3-domain"/>
    <property type="match status" value="1"/>
</dbReference>
<proteinExistence type="predicted"/>
<dbReference type="InterPro" id="IPR036028">
    <property type="entry name" value="SH3-like_dom_sf"/>
</dbReference>
<feature type="compositionally biased region" description="Polar residues" evidence="3">
    <location>
        <begin position="266"/>
        <end position="275"/>
    </location>
</feature>
<feature type="signal peptide" evidence="5">
    <location>
        <begin position="1"/>
        <end position="23"/>
    </location>
</feature>
<keyword evidence="4" id="KW-1133">Transmembrane helix</keyword>
<protein>
    <recommendedName>
        <fullName evidence="6">SH3 domain-containing protein</fullName>
    </recommendedName>
</protein>
<feature type="region of interest" description="Disordered" evidence="3">
    <location>
        <begin position="502"/>
        <end position="558"/>
    </location>
</feature>
<evidence type="ECO:0000256" key="2">
    <source>
        <dbReference type="PROSITE-ProRule" id="PRU00192"/>
    </source>
</evidence>
<evidence type="ECO:0000313" key="8">
    <source>
        <dbReference type="Proteomes" id="UP000053201"/>
    </source>
</evidence>
<dbReference type="SMART" id="SM00326">
    <property type="entry name" value="SH3"/>
    <property type="match status" value="1"/>
</dbReference>
<dbReference type="PROSITE" id="PS50002">
    <property type="entry name" value="SH3"/>
    <property type="match status" value="1"/>
</dbReference>
<dbReference type="InterPro" id="IPR001452">
    <property type="entry name" value="SH3_domain"/>
</dbReference>
<evidence type="ECO:0000256" key="5">
    <source>
        <dbReference type="SAM" id="SignalP"/>
    </source>
</evidence>
<evidence type="ECO:0000256" key="3">
    <source>
        <dbReference type="SAM" id="MobiDB-lite"/>
    </source>
</evidence>
<reference evidence="7 8" key="1">
    <citation type="submission" date="2009-08" db="EMBL/GenBank/DDBJ databases">
        <title>The Genome Sequence of Spizellomyces punctatus strain DAOM BR117.</title>
        <authorList>
            <consortium name="The Broad Institute Genome Sequencing Platform"/>
            <person name="Russ C."/>
            <person name="Cuomo C."/>
            <person name="Shea T."/>
            <person name="Young S.K."/>
            <person name="Zeng Q."/>
            <person name="Koehrsen M."/>
            <person name="Haas B."/>
            <person name="Borodovsky M."/>
            <person name="Guigo R."/>
            <person name="Alvarado L."/>
            <person name="Berlin A."/>
            <person name="Bochicchio J."/>
            <person name="Borenstein D."/>
            <person name="Chapman S."/>
            <person name="Chen Z."/>
            <person name="Engels R."/>
            <person name="Freedman E."/>
            <person name="Gellesch M."/>
            <person name="Goldberg J."/>
            <person name="Griggs A."/>
            <person name="Gujja S."/>
            <person name="Heiman D."/>
            <person name="Hepburn T."/>
            <person name="Howarth C."/>
            <person name="Jen D."/>
            <person name="Larson L."/>
            <person name="Lewis B."/>
            <person name="Mehta T."/>
            <person name="Park D."/>
            <person name="Pearson M."/>
            <person name="Roberts A."/>
            <person name="Saif S."/>
            <person name="Shenoy N."/>
            <person name="Sisk P."/>
            <person name="Stolte C."/>
            <person name="Sykes S."/>
            <person name="Thomson T."/>
            <person name="Walk T."/>
            <person name="White J."/>
            <person name="Yandava C."/>
            <person name="Burger G."/>
            <person name="Gray M.W."/>
            <person name="Holland P.W.H."/>
            <person name="King N."/>
            <person name="Lang F.B.F."/>
            <person name="Roger A.J."/>
            <person name="Ruiz-Trillo I."/>
            <person name="Lander E."/>
            <person name="Nusbaum C."/>
        </authorList>
    </citation>
    <scope>NUCLEOTIDE SEQUENCE [LARGE SCALE GENOMIC DNA]</scope>
    <source>
        <strain evidence="7 8">DAOM BR117</strain>
    </source>
</reference>
<organism evidence="7 8">
    <name type="scientific">Spizellomyces punctatus (strain DAOM BR117)</name>
    <dbReference type="NCBI Taxonomy" id="645134"/>
    <lineage>
        <taxon>Eukaryota</taxon>
        <taxon>Fungi</taxon>
        <taxon>Fungi incertae sedis</taxon>
        <taxon>Chytridiomycota</taxon>
        <taxon>Chytridiomycota incertae sedis</taxon>
        <taxon>Chytridiomycetes</taxon>
        <taxon>Spizellomycetales</taxon>
        <taxon>Spizellomycetaceae</taxon>
        <taxon>Spizellomyces</taxon>
    </lineage>
</organism>
<feature type="transmembrane region" description="Helical" evidence="4">
    <location>
        <begin position="282"/>
        <end position="304"/>
    </location>
</feature>
<dbReference type="InParanoid" id="A0A0L0H8T0"/>
<dbReference type="GeneID" id="27690306"/>
<keyword evidence="8" id="KW-1185">Reference proteome</keyword>
<accession>A0A0L0H8T0</accession>
<keyword evidence="4" id="KW-0812">Transmembrane</keyword>
<feature type="compositionally biased region" description="Low complexity" evidence="3">
    <location>
        <begin position="229"/>
        <end position="241"/>
    </location>
</feature>
<dbReference type="Proteomes" id="UP000053201">
    <property type="component" value="Unassembled WGS sequence"/>
</dbReference>
<keyword evidence="5" id="KW-0732">Signal</keyword>
<sequence>MAHGKGLVLSGLLVGVAFWGVNAQTTSDLGPGAGVPAGIAGQPTCFSLAGTTTCTAWKDYTIQASTSFANLTAFDAYIQSLYDNTTTSLATFQRDNACPTWNGKGRRYHISFLCGMVIDVSTVNGCNPTNIPGPLCSKTAKQAVDSLTEIYADAKSCTPGVARPFPNTTETFMRRMTTDVDCVAALPFEWAMCGFWTDAEATAYCSAAATSSDLCCQAQKAKLANQPIVVPTSVGGPTSTTRGGGSQGTTPGGTGGTASTSGVNGPSSQTQSNSEYGKPSNAVIIGASVAGFVALVAVGAVLIVGRRKRAARQLPDGFILGSGASGQDGSSGRKIGGGDEKGGMLMAGAMAPAAAAAANREGDVGEPIQIAETMEVIYNYVPNLSDEIYLYIGDPVIVKCKFDDGWGYGFNMTTKQEGSFPLACVAPYNSRDGAKNPVDSPQSDDHWGSDDGMGTMTTMDSLQFGKRESSLGRFASTASSTMNNVQQPMQARQGYEVVNPPFPVGYSATPTGEQPLHPDGQRLYPSAQDKGYFPAQEPHSPSYSSDASYPPYGNRRYD</sequence>
<dbReference type="OrthoDB" id="5340910at2759"/>
<dbReference type="Gene3D" id="2.30.30.40">
    <property type="entry name" value="SH3 Domains"/>
    <property type="match status" value="1"/>
</dbReference>
<evidence type="ECO:0000256" key="4">
    <source>
        <dbReference type="SAM" id="Phobius"/>
    </source>
</evidence>
<evidence type="ECO:0000259" key="6">
    <source>
        <dbReference type="PROSITE" id="PS50002"/>
    </source>
</evidence>
<feature type="compositionally biased region" description="Gly residues" evidence="3">
    <location>
        <begin position="242"/>
        <end position="256"/>
    </location>
</feature>
<feature type="region of interest" description="Disordered" evidence="3">
    <location>
        <begin position="229"/>
        <end position="276"/>
    </location>
</feature>
<dbReference type="AlphaFoldDB" id="A0A0L0H8T0"/>
<feature type="domain" description="SH3" evidence="6">
    <location>
        <begin position="369"/>
        <end position="430"/>
    </location>
</feature>
<dbReference type="EMBL" id="KQ257463">
    <property type="protein sequence ID" value="KNC97587.1"/>
    <property type="molecule type" value="Genomic_DNA"/>
</dbReference>
<feature type="chain" id="PRO_5005539781" description="SH3 domain-containing protein" evidence="5">
    <location>
        <begin position="24"/>
        <end position="558"/>
    </location>
</feature>
<evidence type="ECO:0000256" key="1">
    <source>
        <dbReference type="ARBA" id="ARBA00022443"/>
    </source>
</evidence>